<comment type="caution">
    <text evidence="2">The sequence shown here is derived from an EMBL/GenBank/DDBJ whole genome shotgun (WGS) entry which is preliminary data.</text>
</comment>
<evidence type="ECO:0000313" key="3">
    <source>
        <dbReference type="Proteomes" id="UP000318878"/>
    </source>
</evidence>
<accession>A0A5C5V0G9</accession>
<sequence>MTILQTLGEIQPGVMTGLTALLAGVVGTLLLASRRRALDGTTLVAPWWWVMIAWLAVTGVETWIGLAVSAGYPVPYRDALRFTAGMTLFCPLLAQLGAKRPQNVAWQWVVVALWAVLMMPIGELLALGRGGELVQLGGARSWLLFVLIVAGLLNNGPTRFCMTAILLAMAQTLLLAKHLPGIGVGFAAGGACLAILLLLTGIFLAVLDWPPKSPTTRPEDRVWLDFRDSFGAFWALRVAERINASASRYQWGLWLTWNGFSQVEFVGVAGEVNEEVNSALRVSLRSLLRRFVSDEWLRQRMPAEKPEDSRKTPPPEAHL</sequence>
<dbReference type="AlphaFoldDB" id="A0A5C5V0G9"/>
<keyword evidence="1" id="KW-0472">Membrane</keyword>
<keyword evidence="1" id="KW-0812">Transmembrane</keyword>
<feature type="transmembrane region" description="Helical" evidence="1">
    <location>
        <begin position="44"/>
        <end position="67"/>
    </location>
</feature>
<feature type="transmembrane region" description="Helical" evidence="1">
    <location>
        <begin position="133"/>
        <end position="153"/>
    </location>
</feature>
<keyword evidence="1" id="KW-1133">Transmembrane helix</keyword>
<organism evidence="2 3">
    <name type="scientific">Blastopirellula retiformator</name>
    <dbReference type="NCBI Taxonomy" id="2527970"/>
    <lineage>
        <taxon>Bacteria</taxon>
        <taxon>Pseudomonadati</taxon>
        <taxon>Planctomycetota</taxon>
        <taxon>Planctomycetia</taxon>
        <taxon>Pirellulales</taxon>
        <taxon>Pirellulaceae</taxon>
        <taxon>Blastopirellula</taxon>
    </lineage>
</organism>
<name>A0A5C5V0G9_9BACT</name>
<protein>
    <submittedName>
        <fullName evidence="2">Uncharacterized protein</fullName>
    </submittedName>
</protein>
<dbReference type="RefSeq" id="WP_146434447.1">
    <property type="nucleotide sequence ID" value="NZ_SJPF01000004.1"/>
</dbReference>
<feature type="transmembrane region" description="Helical" evidence="1">
    <location>
        <begin position="182"/>
        <end position="207"/>
    </location>
</feature>
<feature type="transmembrane region" description="Helical" evidence="1">
    <location>
        <begin position="12"/>
        <end position="32"/>
    </location>
</feature>
<keyword evidence="3" id="KW-1185">Reference proteome</keyword>
<dbReference type="Proteomes" id="UP000318878">
    <property type="component" value="Unassembled WGS sequence"/>
</dbReference>
<evidence type="ECO:0000256" key="1">
    <source>
        <dbReference type="SAM" id="Phobius"/>
    </source>
</evidence>
<proteinExistence type="predicted"/>
<feature type="transmembrane region" description="Helical" evidence="1">
    <location>
        <begin position="105"/>
        <end position="127"/>
    </location>
</feature>
<reference evidence="2 3" key="1">
    <citation type="submission" date="2019-02" db="EMBL/GenBank/DDBJ databases">
        <title>Deep-cultivation of Planctomycetes and their phenomic and genomic characterization uncovers novel biology.</title>
        <authorList>
            <person name="Wiegand S."/>
            <person name="Jogler M."/>
            <person name="Boedeker C."/>
            <person name="Pinto D."/>
            <person name="Vollmers J."/>
            <person name="Rivas-Marin E."/>
            <person name="Kohn T."/>
            <person name="Peeters S.H."/>
            <person name="Heuer A."/>
            <person name="Rast P."/>
            <person name="Oberbeckmann S."/>
            <person name="Bunk B."/>
            <person name="Jeske O."/>
            <person name="Meyerdierks A."/>
            <person name="Storesund J.E."/>
            <person name="Kallscheuer N."/>
            <person name="Luecker S."/>
            <person name="Lage O.M."/>
            <person name="Pohl T."/>
            <person name="Merkel B.J."/>
            <person name="Hornburger P."/>
            <person name="Mueller R.-W."/>
            <person name="Bruemmer F."/>
            <person name="Labrenz M."/>
            <person name="Spormann A.M."/>
            <person name="Op Den Camp H."/>
            <person name="Overmann J."/>
            <person name="Amann R."/>
            <person name="Jetten M.S.M."/>
            <person name="Mascher T."/>
            <person name="Medema M.H."/>
            <person name="Devos D.P."/>
            <person name="Kaster A.-K."/>
            <person name="Ovreas L."/>
            <person name="Rohde M."/>
            <person name="Galperin M.Y."/>
            <person name="Jogler C."/>
        </authorList>
    </citation>
    <scope>NUCLEOTIDE SEQUENCE [LARGE SCALE GENOMIC DNA]</scope>
    <source>
        <strain evidence="2 3">Enr8</strain>
    </source>
</reference>
<gene>
    <name evidence="2" type="ORF">Enr8_38440</name>
</gene>
<evidence type="ECO:0000313" key="2">
    <source>
        <dbReference type="EMBL" id="TWT31918.1"/>
    </source>
</evidence>
<dbReference type="EMBL" id="SJPF01000004">
    <property type="protein sequence ID" value="TWT31918.1"/>
    <property type="molecule type" value="Genomic_DNA"/>
</dbReference>
<dbReference type="OrthoDB" id="259753at2"/>